<dbReference type="Gene3D" id="3.30.559.10">
    <property type="entry name" value="Chloramphenicol acetyltransferase-like domain"/>
    <property type="match status" value="1"/>
</dbReference>
<dbReference type="SUPFAM" id="SSF47336">
    <property type="entry name" value="ACP-like"/>
    <property type="match status" value="1"/>
</dbReference>
<gene>
    <name evidence="4" type="ORF">GCM10023191_020610</name>
</gene>
<dbReference type="InterPro" id="IPR023213">
    <property type="entry name" value="CAT-like_dom_sf"/>
</dbReference>
<evidence type="ECO:0000313" key="5">
    <source>
        <dbReference type="Proteomes" id="UP001500503"/>
    </source>
</evidence>
<proteinExistence type="predicted"/>
<dbReference type="InterPro" id="IPR009081">
    <property type="entry name" value="PP-bd_ACP"/>
</dbReference>
<comment type="cofactor">
    <cofactor evidence="1">
        <name>pantetheine 4'-phosphate</name>
        <dbReference type="ChEBI" id="CHEBI:47942"/>
    </cofactor>
</comment>
<dbReference type="PROSITE" id="PS50075">
    <property type="entry name" value="CARRIER"/>
    <property type="match status" value="1"/>
</dbReference>
<dbReference type="SUPFAM" id="SSF52777">
    <property type="entry name" value="CoA-dependent acyltransferases"/>
    <property type="match status" value="1"/>
</dbReference>
<dbReference type="Gene3D" id="3.40.50.1820">
    <property type="entry name" value="alpha/beta hydrolase"/>
    <property type="match status" value="1"/>
</dbReference>
<comment type="caution">
    <text evidence="4">The sequence shown here is derived from an EMBL/GenBank/DDBJ whole genome shotgun (WGS) entry which is preliminary data.</text>
</comment>
<dbReference type="Proteomes" id="UP001500503">
    <property type="component" value="Unassembled WGS sequence"/>
</dbReference>
<keyword evidence="5" id="KW-1185">Reference proteome</keyword>
<dbReference type="Pfam" id="PF00550">
    <property type="entry name" value="PP-binding"/>
    <property type="match status" value="1"/>
</dbReference>
<accession>A0ABP8PQC4</accession>
<feature type="domain" description="Carrier" evidence="3">
    <location>
        <begin position="154"/>
        <end position="229"/>
    </location>
</feature>
<evidence type="ECO:0000256" key="1">
    <source>
        <dbReference type="ARBA" id="ARBA00001957"/>
    </source>
</evidence>
<name>A0ABP8PQC4_9ACTN</name>
<dbReference type="PANTHER" id="PTHR45527:SF1">
    <property type="entry name" value="FATTY ACID SYNTHASE"/>
    <property type="match status" value="1"/>
</dbReference>
<evidence type="ECO:0000259" key="3">
    <source>
        <dbReference type="PROSITE" id="PS50075"/>
    </source>
</evidence>
<dbReference type="EMBL" id="BAABHF010000015">
    <property type="protein sequence ID" value="GAA4489575.1"/>
    <property type="molecule type" value="Genomic_DNA"/>
</dbReference>
<dbReference type="InterPro" id="IPR029058">
    <property type="entry name" value="AB_hydrolase_fold"/>
</dbReference>
<reference evidence="5" key="1">
    <citation type="journal article" date="2019" name="Int. J. Syst. Evol. Microbiol.">
        <title>The Global Catalogue of Microorganisms (GCM) 10K type strain sequencing project: providing services to taxonomists for standard genome sequencing and annotation.</title>
        <authorList>
            <consortium name="The Broad Institute Genomics Platform"/>
            <consortium name="The Broad Institute Genome Sequencing Center for Infectious Disease"/>
            <person name="Wu L."/>
            <person name="Ma J."/>
        </authorList>
    </citation>
    <scope>NUCLEOTIDE SEQUENCE [LARGE SCALE GENOMIC DNA]</scope>
    <source>
        <strain evidence="5">JCM 17933</strain>
    </source>
</reference>
<protein>
    <recommendedName>
        <fullName evidence="3">Carrier domain-containing protein</fullName>
    </recommendedName>
</protein>
<feature type="region of interest" description="Disordered" evidence="2">
    <location>
        <begin position="132"/>
        <end position="156"/>
    </location>
</feature>
<sequence length="252" mass="26890">MEHVRDVLDEAYRNQDIPFDLLVEELRPRRKPFETPLVNVILAMKSERRPVVGGDLTFIPEPMTTDTAKFDLAVLFEKADGQFCGEVEYRRDLIEAPAAGAIGESFARLLGLAEEGPDATVAVLARAAVGERPATPAPSGSAAGDGGADSGPGPAFTGVEETLRQIWRELLGRSDIGRDDDFFALGGHSLPAAHVTVRIRERLGVTVPLSWCLESSTIEGLAIAVLEEQLRAAGGDLEATLAESAGAEADDE</sequence>
<dbReference type="Gene3D" id="3.30.559.30">
    <property type="entry name" value="Nonribosomal peptide synthetase, condensation domain"/>
    <property type="match status" value="1"/>
</dbReference>
<organism evidence="4 5">
    <name type="scientific">Actinoallomurus oryzae</name>
    <dbReference type="NCBI Taxonomy" id="502180"/>
    <lineage>
        <taxon>Bacteria</taxon>
        <taxon>Bacillati</taxon>
        <taxon>Actinomycetota</taxon>
        <taxon>Actinomycetes</taxon>
        <taxon>Streptosporangiales</taxon>
        <taxon>Thermomonosporaceae</taxon>
        <taxon>Actinoallomurus</taxon>
    </lineage>
</organism>
<feature type="compositionally biased region" description="Low complexity" evidence="2">
    <location>
        <begin position="133"/>
        <end position="142"/>
    </location>
</feature>
<evidence type="ECO:0000313" key="4">
    <source>
        <dbReference type="EMBL" id="GAA4489575.1"/>
    </source>
</evidence>
<evidence type="ECO:0000256" key="2">
    <source>
        <dbReference type="SAM" id="MobiDB-lite"/>
    </source>
</evidence>
<dbReference type="InterPro" id="IPR036736">
    <property type="entry name" value="ACP-like_sf"/>
</dbReference>
<dbReference type="PANTHER" id="PTHR45527">
    <property type="entry name" value="NONRIBOSOMAL PEPTIDE SYNTHETASE"/>
    <property type="match status" value="1"/>
</dbReference>